<feature type="domain" description="Helicase ATP-binding" evidence="5">
    <location>
        <begin position="151"/>
        <end position="314"/>
    </location>
</feature>
<dbReference type="GO" id="GO:0004386">
    <property type="term" value="F:helicase activity"/>
    <property type="evidence" value="ECO:0007669"/>
    <property type="project" value="UniProtKB-KW"/>
</dbReference>
<evidence type="ECO:0000313" key="8">
    <source>
        <dbReference type="Proteomes" id="UP001302716"/>
    </source>
</evidence>
<dbReference type="InterPro" id="IPR011545">
    <property type="entry name" value="DEAD/DEAH_box_helicase_dom"/>
</dbReference>
<dbReference type="Gene3D" id="3.40.50.300">
    <property type="entry name" value="P-loop containing nucleotide triphosphate hydrolases"/>
    <property type="match status" value="2"/>
</dbReference>
<evidence type="ECO:0000313" key="7">
    <source>
        <dbReference type="EMBL" id="WOB50721.1"/>
    </source>
</evidence>
<evidence type="ECO:0000256" key="1">
    <source>
        <dbReference type="ARBA" id="ARBA00022741"/>
    </source>
</evidence>
<evidence type="ECO:0000256" key="4">
    <source>
        <dbReference type="ARBA" id="ARBA00022840"/>
    </source>
</evidence>
<keyword evidence="2" id="KW-0378">Hydrolase</keyword>
<dbReference type="AlphaFoldDB" id="A0AAU0BFN2"/>
<keyword evidence="8" id="KW-1185">Reference proteome</keyword>
<gene>
    <name evidence="7" type="ORF">NYR97_04790</name>
</gene>
<evidence type="ECO:0000259" key="5">
    <source>
        <dbReference type="PROSITE" id="PS51192"/>
    </source>
</evidence>
<sequence length="845" mass="92115">MTEFADQLTERIVQHPEFWSDFNDIRAAGARGSMHGADFSLDMVIHEEAVNRLLYCASVFAQASDEISLSRAQAIALSALFVSKSEENFSASLAILSQIGNFPGVNYISRSRPVDYLSLANQLQIHLLAELNTVSASDSRKALTDFQMRVWSMLPYLRTASISAPTSAGKSFVVLEYLCDRVKKSDSTLIVYVAPTRALLAEVSRKLMSRLGGHQDVAVSTVPAADASGRPKQIYILTQERLSALLSVSSISPNVLIVDEAQNLADGSRGMILQDCIQRVRDRSPSCQVLLLSPGATGFEAAMETTGISDVAVNETALSPVLQNRIVVTAVPGNSHELELGLLEDGKQISLGRARITRGVTSAKTRLAAVALEFGSEGGNLVYATGPADAERLARSLAIGLNESNSNELIELDAFIREHIHSEYGLADMVRHGVAFHYGKMPALLREAIESAFQSGAIKFLVCTTTLFQGVNLPARNVFMNTPTRGKGVQLDPALIWNFAGRAGRLNQDVVGNVFLVDYNSWETSPLDNMVRVRVTSALSDTIGQHAENVELAVKGEPFQSISAEDDASIRAAAGYIIARSAKGTLVELLGRVSGLSIDTQKRLADAGSSSINLINLPASIIEANWTVDPHGMARLRCSLDSLKDAGDLERYIPCDPGEERAFKTYSRIFNLMADKVLGYKVEKYGLFVANYALQWMRGVPYPVLVSKWVKSKRSKATRKKASVDGYVRTAFEFIEDELRFKWVQLGRAYVDIIRHVAPVDLRSQIHDFSLALELGVSSLTARSFVEIGLSRIAAAALAELHPNSELTVPLAKNEIAILDLSLLRFSPVIAREVAELRATITSEV</sequence>
<organism evidence="7 8">
    <name type="scientific">Xanthomonas hydrangeae</name>
    <dbReference type="NCBI Taxonomy" id="2775159"/>
    <lineage>
        <taxon>Bacteria</taxon>
        <taxon>Pseudomonadati</taxon>
        <taxon>Pseudomonadota</taxon>
        <taxon>Gammaproteobacteria</taxon>
        <taxon>Lysobacterales</taxon>
        <taxon>Lysobacteraceae</taxon>
        <taxon>Xanthomonas</taxon>
    </lineage>
</organism>
<dbReference type="SMART" id="SM00490">
    <property type="entry name" value="HELICc"/>
    <property type="match status" value="1"/>
</dbReference>
<dbReference type="Proteomes" id="UP001302716">
    <property type="component" value="Chromosome"/>
</dbReference>
<dbReference type="InterPro" id="IPR050474">
    <property type="entry name" value="Hel308_SKI2-like"/>
</dbReference>
<dbReference type="EMBL" id="CP103836">
    <property type="protein sequence ID" value="WOB50721.1"/>
    <property type="molecule type" value="Genomic_DNA"/>
</dbReference>
<dbReference type="SUPFAM" id="SSF52540">
    <property type="entry name" value="P-loop containing nucleoside triphosphate hydrolases"/>
    <property type="match status" value="1"/>
</dbReference>
<dbReference type="Pfam" id="PF00271">
    <property type="entry name" value="Helicase_C"/>
    <property type="match status" value="1"/>
</dbReference>
<dbReference type="PANTHER" id="PTHR47961">
    <property type="entry name" value="DNA POLYMERASE THETA, PUTATIVE (AFU_ORTHOLOGUE AFUA_1G05260)-RELATED"/>
    <property type="match status" value="1"/>
</dbReference>
<dbReference type="PANTHER" id="PTHR47961:SF6">
    <property type="entry name" value="DNA-DIRECTED DNA POLYMERASE"/>
    <property type="match status" value="1"/>
</dbReference>
<dbReference type="PROSITE" id="PS51192">
    <property type="entry name" value="HELICASE_ATP_BIND_1"/>
    <property type="match status" value="1"/>
</dbReference>
<dbReference type="GO" id="GO:0016787">
    <property type="term" value="F:hydrolase activity"/>
    <property type="evidence" value="ECO:0007669"/>
    <property type="project" value="UniProtKB-KW"/>
</dbReference>
<evidence type="ECO:0000259" key="6">
    <source>
        <dbReference type="PROSITE" id="PS51194"/>
    </source>
</evidence>
<dbReference type="InterPro" id="IPR014001">
    <property type="entry name" value="Helicase_ATP-bd"/>
</dbReference>
<dbReference type="GO" id="GO:0003676">
    <property type="term" value="F:nucleic acid binding"/>
    <property type="evidence" value="ECO:0007669"/>
    <property type="project" value="InterPro"/>
</dbReference>
<dbReference type="PROSITE" id="PS51194">
    <property type="entry name" value="HELICASE_CTER"/>
    <property type="match status" value="1"/>
</dbReference>
<protein>
    <submittedName>
        <fullName evidence="7">DEAD/DEAH box helicase</fullName>
    </submittedName>
</protein>
<name>A0AAU0BFN2_9XANT</name>
<dbReference type="GO" id="GO:0005524">
    <property type="term" value="F:ATP binding"/>
    <property type="evidence" value="ECO:0007669"/>
    <property type="project" value="UniProtKB-KW"/>
</dbReference>
<keyword evidence="3 7" id="KW-0347">Helicase</keyword>
<evidence type="ECO:0000256" key="2">
    <source>
        <dbReference type="ARBA" id="ARBA00022801"/>
    </source>
</evidence>
<feature type="domain" description="Helicase C-terminal" evidence="6">
    <location>
        <begin position="400"/>
        <end position="551"/>
    </location>
</feature>
<keyword evidence="4" id="KW-0067">ATP-binding</keyword>
<proteinExistence type="predicted"/>
<dbReference type="Pfam" id="PF00270">
    <property type="entry name" value="DEAD"/>
    <property type="match status" value="1"/>
</dbReference>
<dbReference type="InterPro" id="IPR001650">
    <property type="entry name" value="Helicase_C-like"/>
</dbReference>
<dbReference type="SMART" id="SM00487">
    <property type="entry name" value="DEXDc"/>
    <property type="match status" value="1"/>
</dbReference>
<keyword evidence="1" id="KW-0547">Nucleotide-binding</keyword>
<dbReference type="RefSeq" id="WP_316696910.1">
    <property type="nucleotide sequence ID" value="NZ_CP103836.1"/>
</dbReference>
<evidence type="ECO:0000256" key="3">
    <source>
        <dbReference type="ARBA" id="ARBA00022806"/>
    </source>
</evidence>
<accession>A0AAU0BFN2</accession>
<reference evidence="7 8" key="1">
    <citation type="submission" date="2022-08" db="EMBL/GenBank/DDBJ databases">
        <title>Whole genome sequencing-based tracing of a 2022 introduction and outbreak of Xanthomonas hortorum pv. pelargonii.</title>
        <authorList>
            <person name="Iruegas-Bocardo F."/>
            <person name="Weisberg A.K."/>
            <person name="Riutta E.R."/>
            <person name="Kilday K."/>
            <person name="Bonkowski J.C."/>
            <person name="Creswell T."/>
            <person name="Daughtrey M.L."/>
            <person name="Rane K."/>
            <person name="Grunwald N.J."/>
            <person name="Chang J.H."/>
            <person name="Putnam M.L."/>
        </authorList>
    </citation>
    <scope>NUCLEOTIDE SEQUENCE [LARGE SCALE GENOMIC DNA]</scope>
    <source>
        <strain evidence="7 8">22-323</strain>
    </source>
</reference>
<dbReference type="InterPro" id="IPR027417">
    <property type="entry name" value="P-loop_NTPase"/>
</dbReference>